<dbReference type="GO" id="GO:0015293">
    <property type="term" value="F:symporter activity"/>
    <property type="evidence" value="ECO:0007669"/>
    <property type="project" value="InterPro"/>
</dbReference>
<dbReference type="InterPro" id="IPR039672">
    <property type="entry name" value="MFS_2"/>
</dbReference>
<feature type="transmembrane region" description="Helical" evidence="1">
    <location>
        <begin position="292"/>
        <end position="311"/>
    </location>
</feature>
<reference evidence="2" key="1">
    <citation type="submission" date="2018-05" db="EMBL/GenBank/DDBJ databases">
        <authorList>
            <person name="Lanie J.A."/>
            <person name="Ng W.-L."/>
            <person name="Kazmierczak K.M."/>
            <person name="Andrzejewski T.M."/>
            <person name="Davidsen T.M."/>
            <person name="Wayne K.J."/>
            <person name="Tettelin H."/>
            <person name="Glass J.I."/>
            <person name="Rusch D."/>
            <person name="Podicherti R."/>
            <person name="Tsui H.-C.T."/>
            <person name="Winkler M.E."/>
        </authorList>
    </citation>
    <scope>NUCLEOTIDE SEQUENCE</scope>
</reference>
<dbReference type="SUPFAM" id="SSF103473">
    <property type="entry name" value="MFS general substrate transporter"/>
    <property type="match status" value="1"/>
</dbReference>
<protein>
    <recommendedName>
        <fullName evidence="3">Major facilitator superfamily (MFS) profile domain-containing protein</fullName>
    </recommendedName>
</protein>
<dbReference type="GO" id="GO:0008643">
    <property type="term" value="P:carbohydrate transport"/>
    <property type="evidence" value="ECO:0007669"/>
    <property type="project" value="InterPro"/>
</dbReference>
<feature type="transmembrane region" description="Helical" evidence="1">
    <location>
        <begin position="323"/>
        <end position="347"/>
    </location>
</feature>
<feature type="transmembrane region" description="Helical" evidence="1">
    <location>
        <begin position="29"/>
        <end position="53"/>
    </location>
</feature>
<dbReference type="Gene3D" id="1.20.1250.20">
    <property type="entry name" value="MFS general substrate transporter like domains"/>
    <property type="match status" value="1"/>
</dbReference>
<accession>A0A382LAS1</accession>
<feature type="non-terminal residue" evidence="2">
    <location>
        <position position="357"/>
    </location>
</feature>
<keyword evidence="1" id="KW-0812">Transmembrane</keyword>
<dbReference type="GO" id="GO:0005886">
    <property type="term" value="C:plasma membrane"/>
    <property type="evidence" value="ECO:0007669"/>
    <property type="project" value="TreeGrafter"/>
</dbReference>
<name>A0A382LAS1_9ZZZZ</name>
<dbReference type="PANTHER" id="PTHR11328:SF24">
    <property type="entry name" value="MAJOR FACILITATOR SUPERFAMILY (MFS) PROFILE DOMAIN-CONTAINING PROTEIN"/>
    <property type="match status" value="1"/>
</dbReference>
<sequence length="357" mass="39734">MDTLTGEIGNSLSRITLGFISPKTEKKMYWWGVPGLGLAGVNDFLSLFLLYYYNQILGLSAALTGLALFISVVFDAVSDPVIAYWSDRHKGEFGRRIPFMFIGIVPMSLSCLALFILRLGETQWILFAQLTVLIVVFRVSQTIFAVPRFALGVELYKEYSKRNQLIGADRIFEIFGIALCLGPIMLLMPDWDQAHLYPWAALWACCLLGWSAYLGTVKLSAVEKSLLELDRTGKVSNFSFAMLIREVKSLISNQNWMTLLIAFLFFSVNGGIQSGDSIYLNNHLFQFDPRDLFWAGPLHLGGGAIAALLTWRIATGRNKRNLVLISGGLSFVFSPLLIGLMAIDYYFGYSLVPDAGG</sequence>
<evidence type="ECO:0008006" key="3">
    <source>
        <dbReference type="Google" id="ProtNLM"/>
    </source>
</evidence>
<feature type="transmembrane region" description="Helical" evidence="1">
    <location>
        <begin position="59"/>
        <end position="85"/>
    </location>
</feature>
<dbReference type="PANTHER" id="PTHR11328">
    <property type="entry name" value="MAJOR FACILITATOR SUPERFAMILY DOMAIN-CONTAINING PROTEIN"/>
    <property type="match status" value="1"/>
</dbReference>
<keyword evidence="1" id="KW-0472">Membrane</keyword>
<feature type="transmembrane region" description="Helical" evidence="1">
    <location>
        <begin position="97"/>
        <end position="118"/>
    </location>
</feature>
<evidence type="ECO:0000313" key="2">
    <source>
        <dbReference type="EMBL" id="SVC31971.1"/>
    </source>
</evidence>
<dbReference type="AlphaFoldDB" id="A0A382LAS1"/>
<proteinExistence type="predicted"/>
<evidence type="ECO:0000256" key="1">
    <source>
        <dbReference type="SAM" id="Phobius"/>
    </source>
</evidence>
<dbReference type="InterPro" id="IPR036259">
    <property type="entry name" value="MFS_trans_sf"/>
</dbReference>
<dbReference type="EMBL" id="UINC01084907">
    <property type="protein sequence ID" value="SVC31971.1"/>
    <property type="molecule type" value="Genomic_DNA"/>
</dbReference>
<dbReference type="Pfam" id="PF13347">
    <property type="entry name" value="MFS_2"/>
    <property type="match status" value="1"/>
</dbReference>
<feature type="transmembrane region" description="Helical" evidence="1">
    <location>
        <begin position="124"/>
        <end position="150"/>
    </location>
</feature>
<feature type="transmembrane region" description="Helical" evidence="1">
    <location>
        <begin position="200"/>
        <end position="221"/>
    </location>
</feature>
<gene>
    <name evidence="2" type="ORF">METZ01_LOCUS284825</name>
</gene>
<organism evidence="2">
    <name type="scientific">marine metagenome</name>
    <dbReference type="NCBI Taxonomy" id="408172"/>
    <lineage>
        <taxon>unclassified sequences</taxon>
        <taxon>metagenomes</taxon>
        <taxon>ecological metagenomes</taxon>
    </lineage>
</organism>
<keyword evidence="1" id="KW-1133">Transmembrane helix</keyword>
<feature type="transmembrane region" description="Helical" evidence="1">
    <location>
        <begin position="255"/>
        <end position="272"/>
    </location>
</feature>